<proteinExistence type="inferred from homology"/>
<comment type="cofactor">
    <cofactor evidence="9">
        <name>Mg(2+)</name>
        <dbReference type="ChEBI" id="CHEBI:18420"/>
    </cofactor>
</comment>
<dbReference type="GO" id="GO:0046872">
    <property type="term" value="F:metal ion binding"/>
    <property type="evidence" value="ECO:0007669"/>
    <property type="project" value="UniProtKB-UniRule"/>
</dbReference>
<name>A0A323TIQ8_9BACI</name>
<evidence type="ECO:0000256" key="5">
    <source>
        <dbReference type="ARBA" id="ARBA00021108"/>
    </source>
</evidence>
<dbReference type="UniPathway" id="UPA00344"/>
<dbReference type="PANTHER" id="PTHR10192:SF5">
    <property type="entry name" value="GEPHYRIN"/>
    <property type="match status" value="1"/>
</dbReference>
<dbReference type="SUPFAM" id="SSF63867">
    <property type="entry name" value="MoeA C-terminal domain-like"/>
    <property type="match status" value="1"/>
</dbReference>
<evidence type="ECO:0000259" key="10">
    <source>
        <dbReference type="SMART" id="SM00852"/>
    </source>
</evidence>
<evidence type="ECO:0000256" key="8">
    <source>
        <dbReference type="ARBA" id="ARBA00047317"/>
    </source>
</evidence>
<dbReference type="GO" id="GO:0005829">
    <property type="term" value="C:cytosol"/>
    <property type="evidence" value="ECO:0007669"/>
    <property type="project" value="TreeGrafter"/>
</dbReference>
<dbReference type="CDD" id="cd00887">
    <property type="entry name" value="MoeA"/>
    <property type="match status" value="1"/>
</dbReference>
<dbReference type="Pfam" id="PF00994">
    <property type="entry name" value="MoCF_biosynth"/>
    <property type="match status" value="1"/>
</dbReference>
<dbReference type="RefSeq" id="WP_110609866.1">
    <property type="nucleotide sequence ID" value="NZ_PDOD01000002.1"/>
</dbReference>
<comment type="function">
    <text evidence="1 9">Catalyzes the insertion of molybdate into adenylated molybdopterin with the concomitant release of AMP.</text>
</comment>
<dbReference type="Proteomes" id="UP000248214">
    <property type="component" value="Unassembled WGS sequence"/>
</dbReference>
<protein>
    <recommendedName>
        <fullName evidence="5 9">Molybdopterin molybdenumtransferase</fullName>
        <ecNumber evidence="4 9">2.10.1.1</ecNumber>
    </recommendedName>
</protein>
<keyword evidence="12" id="KW-1185">Reference proteome</keyword>
<keyword evidence="7 9" id="KW-0501">Molybdenum cofactor biosynthesis</keyword>
<gene>
    <name evidence="11" type="ORF">CR194_11890</name>
</gene>
<dbReference type="SMART" id="SM00852">
    <property type="entry name" value="MoCF_biosynth"/>
    <property type="match status" value="1"/>
</dbReference>
<dbReference type="InterPro" id="IPR036135">
    <property type="entry name" value="MoeA_linker/N_sf"/>
</dbReference>
<dbReference type="NCBIfam" id="NF045515">
    <property type="entry name" value="Glp_gephyrin"/>
    <property type="match status" value="1"/>
</dbReference>
<comment type="pathway">
    <text evidence="2 9">Cofactor biosynthesis; molybdopterin biosynthesis.</text>
</comment>
<dbReference type="InterPro" id="IPR036425">
    <property type="entry name" value="MoaB/Mog-like_dom_sf"/>
</dbReference>
<evidence type="ECO:0000256" key="7">
    <source>
        <dbReference type="ARBA" id="ARBA00023150"/>
    </source>
</evidence>
<evidence type="ECO:0000256" key="9">
    <source>
        <dbReference type="RuleBase" id="RU365090"/>
    </source>
</evidence>
<keyword evidence="9 11" id="KW-0808">Transferase</keyword>
<dbReference type="Gene3D" id="3.90.105.10">
    <property type="entry name" value="Molybdopterin biosynthesis moea protein, domain 2"/>
    <property type="match status" value="1"/>
</dbReference>
<dbReference type="Pfam" id="PF03454">
    <property type="entry name" value="MoeA_C"/>
    <property type="match status" value="1"/>
</dbReference>
<dbReference type="Gene3D" id="3.40.980.10">
    <property type="entry name" value="MoaB/Mog-like domain"/>
    <property type="match status" value="1"/>
</dbReference>
<feature type="domain" description="MoaB/Mog" evidence="10">
    <location>
        <begin position="185"/>
        <end position="327"/>
    </location>
</feature>
<evidence type="ECO:0000256" key="6">
    <source>
        <dbReference type="ARBA" id="ARBA00022505"/>
    </source>
</evidence>
<dbReference type="PANTHER" id="PTHR10192">
    <property type="entry name" value="MOLYBDOPTERIN BIOSYNTHESIS PROTEIN"/>
    <property type="match status" value="1"/>
</dbReference>
<evidence type="ECO:0000256" key="1">
    <source>
        <dbReference type="ARBA" id="ARBA00002901"/>
    </source>
</evidence>
<keyword evidence="6 9" id="KW-0500">Molybdenum</keyword>
<sequence>MDFFRVQSVKRMRELIDQQVRRTEKTEEVRLSEALGRVLAEDIKVTEDVPSFTRSTVDGYAVISKDTYGASEAMPGFLQVIGEVEMGEVATKVIHSGQAVYVPTGGMLPEGSDAVVMIEDCEQVQDLLNVTRAVAKHENVIRRGEDASSGDVLLYKGKTLRPQELGALASLGIDSISVVRKVVIGYLSSGDEIVPYDTKELALGKIRDVNGVTIPALAKQWGVDVKVSHIASDQFNDFYQKAERLFQECDALFISGGSSVGAKDYTTEVIESLGDNDPGIVVHGVAVKPGKPTIFSVSSRKPVIGLPGHPASAMIIFQLFGKQIISRLGGEEKYKPVTTKAVLSQNIPSSPGRTDYIRVTLEEGTPFLKATPALGKSGLMKTLVKSDGLLEIEEKKEGIKQGDIVTIHYFL</sequence>
<evidence type="ECO:0000313" key="12">
    <source>
        <dbReference type="Proteomes" id="UP000248214"/>
    </source>
</evidence>
<organism evidence="11 12">
    <name type="scientific">Salipaludibacillus keqinensis</name>
    <dbReference type="NCBI Taxonomy" id="2045207"/>
    <lineage>
        <taxon>Bacteria</taxon>
        <taxon>Bacillati</taxon>
        <taxon>Bacillota</taxon>
        <taxon>Bacilli</taxon>
        <taxon>Bacillales</taxon>
        <taxon>Bacillaceae</taxon>
    </lineage>
</organism>
<dbReference type="GO" id="GO:0061599">
    <property type="term" value="F:molybdopterin molybdotransferase activity"/>
    <property type="evidence" value="ECO:0007669"/>
    <property type="project" value="UniProtKB-UniRule"/>
</dbReference>
<dbReference type="Pfam" id="PF03453">
    <property type="entry name" value="MoeA_N"/>
    <property type="match status" value="1"/>
</dbReference>
<evidence type="ECO:0000256" key="3">
    <source>
        <dbReference type="ARBA" id="ARBA00010763"/>
    </source>
</evidence>
<dbReference type="Gene3D" id="2.170.190.11">
    <property type="entry name" value="Molybdopterin biosynthesis moea protein, domain 3"/>
    <property type="match status" value="1"/>
</dbReference>
<comment type="similarity">
    <text evidence="3 9">Belongs to the MoeA family.</text>
</comment>
<dbReference type="Gene3D" id="2.40.340.10">
    <property type="entry name" value="MoeA, C-terminal, domain IV"/>
    <property type="match status" value="1"/>
</dbReference>
<dbReference type="GO" id="GO:0006777">
    <property type="term" value="P:Mo-molybdopterin cofactor biosynthetic process"/>
    <property type="evidence" value="ECO:0007669"/>
    <property type="project" value="UniProtKB-UniRule"/>
</dbReference>
<dbReference type="InterPro" id="IPR036688">
    <property type="entry name" value="MoeA_C_domain_IV_sf"/>
</dbReference>
<dbReference type="OrthoDB" id="9804758at2"/>
<comment type="caution">
    <text evidence="11">The sequence shown here is derived from an EMBL/GenBank/DDBJ whole genome shotgun (WGS) entry which is preliminary data.</text>
</comment>
<keyword evidence="9" id="KW-0460">Magnesium</keyword>
<dbReference type="InterPro" id="IPR005110">
    <property type="entry name" value="MoeA_linker/N"/>
</dbReference>
<dbReference type="InterPro" id="IPR005111">
    <property type="entry name" value="MoeA_C_domain_IV"/>
</dbReference>
<dbReference type="AlphaFoldDB" id="A0A323TIQ8"/>
<evidence type="ECO:0000313" key="11">
    <source>
        <dbReference type="EMBL" id="PYZ93834.1"/>
    </source>
</evidence>
<dbReference type="SUPFAM" id="SSF53218">
    <property type="entry name" value="Molybdenum cofactor biosynthesis proteins"/>
    <property type="match status" value="1"/>
</dbReference>
<evidence type="ECO:0000256" key="4">
    <source>
        <dbReference type="ARBA" id="ARBA00013269"/>
    </source>
</evidence>
<reference evidence="11 12" key="1">
    <citation type="submission" date="2017-10" db="EMBL/GenBank/DDBJ databases">
        <title>Bacillus sp. nov., a halophilic bacterium isolated from a Keqin Lake.</title>
        <authorList>
            <person name="Wang H."/>
        </authorList>
    </citation>
    <scope>NUCLEOTIDE SEQUENCE [LARGE SCALE GENOMIC DNA]</scope>
    <source>
        <strain evidence="11 12">KQ-12</strain>
    </source>
</reference>
<dbReference type="SUPFAM" id="SSF63882">
    <property type="entry name" value="MoeA N-terminal region -like"/>
    <property type="match status" value="1"/>
</dbReference>
<evidence type="ECO:0000256" key="2">
    <source>
        <dbReference type="ARBA" id="ARBA00005046"/>
    </source>
</evidence>
<dbReference type="EC" id="2.10.1.1" evidence="4 9"/>
<dbReference type="InterPro" id="IPR001453">
    <property type="entry name" value="MoaB/Mog_dom"/>
</dbReference>
<dbReference type="InterPro" id="IPR038987">
    <property type="entry name" value="MoeA-like"/>
</dbReference>
<comment type="catalytic activity">
    <reaction evidence="8">
        <text>adenylyl-molybdopterin + molybdate = Mo-molybdopterin + AMP + H(+)</text>
        <dbReference type="Rhea" id="RHEA:35047"/>
        <dbReference type="ChEBI" id="CHEBI:15378"/>
        <dbReference type="ChEBI" id="CHEBI:36264"/>
        <dbReference type="ChEBI" id="CHEBI:62727"/>
        <dbReference type="ChEBI" id="CHEBI:71302"/>
        <dbReference type="ChEBI" id="CHEBI:456215"/>
        <dbReference type="EC" id="2.10.1.1"/>
    </reaction>
</comment>
<dbReference type="EMBL" id="PDOD01000002">
    <property type="protein sequence ID" value="PYZ93834.1"/>
    <property type="molecule type" value="Genomic_DNA"/>
</dbReference>
<accession>A0A323TIQ8</accession>
<keyword evidence="9" id="KW-0479">Metal-binding</keyword>